<gene>
    <name evidence="8" type="ORF">ACFOUW_30650</name>
</gene>
<keyword evidence="3 6" id="KW-1133">Transmembrane helix</keyword>
<dbReference type="Proteomes" id="UP001595699">
    <property type="component" value="Unassembled WGS sequence"/>
</dbReference>
<feature type="transmembrane region" description="Helical" evidence="6">
    <location>
        <begin position="187"/>
        <end position="208"/>
    </location>
</feature>
<dbReference type="Pfam" id="PF12698">
    <property type="entry name" value="ABC2_membrane_3"/>
    <property type="match status" value="1"/>
</dbReference>
<feature type="transmembrane region" description="Helical" evidence="6">
    <location>
        <begin position="151"/>
        <end position="175"/>
    </location>
</feature>
<evidence type="ECO:0000313" key="9">
    <source>
        <dbReference type="Proteomes" id="UP001595699"/>
    </source>
</evidence>
<dbReference type="PIRSF" id="PIRSF006648">
    <property type="entry name" value="DrrB"/>
    <property type="match status" value="1"/>
</dbReference>
<dbReference type="InterPro" id="IPR051784">
    <property type="entry name" value="Nod_factor_ABC_transporter"/>
</dbReference>
<feature type="transmembrane region" description="Helical" evidence="6">
    <location>
        <begin position="228"/>
        <end position="251"/>
    </location>
</feature>
<dbReference type="EMBL" id="JBHRZH010000036">
    <property type="protein sequence ID" value="MFC3765230.1"/>
    <property type="molecule type" value="Genomic_DNA"/>
</dbReference>
<evidence type="ECO:0000256" key="1">
    <source>
        <dbReference type="ARBA" id="ARBA00004141"/>
    </source>
</evidence>
<name>A0ABV7YIP8_9ACTN</name>
<feature type="transmembrane region" description="Helical" evidence="6">
    <location>
        <begin position="72"/>
        <end position="94"/>
    </location>
</feature>
<evidence type="ECO:0000313" key="8">
    <source>
        <dbReference type="EMBL" id="MFC3765230.1"/>
    </source>
</evidence>
<evidence type="ECO:0000256" key="2">
    <source>
        <dbReference type="ARBA" id="ARBA00022692"/>
    </source>
</evidence>
<evidence type="ECO:0000256" key="3">
    <source>
        <dbReference type="ARBA" id="ARBA00022989"/>
    </source>
</evidence>
<reference evidence="9" key="1">
    <citation type="journal article" date="2019" name="Int. J. Syst. Evol. Microbiol.">
        <title>The Global Catalogue of Microorganisms (GCM) 10K type strain sequencing project: providing services to taxonomists for standard genome sequencing and annotation.</title>
        <authorList>
            <consortium name="The Broad Institute Genomics Platform"/>
            <consortium name="The Broad Institute Genome Sequencing Center for Infectious Disease"/>
            <person name="Wu L."/>
            <person name="Ma J."/>
        </authorList>
    </citation>
    <scope>NUCLEOTIDE SEQUENCE [LARGE SCALE GENOMIC DNA]</scope>
    <source>
        <strain evidence="9">CGMCC 4.7241</strain>
    </source>
</reference>
<dbReference type="InterPro" id="IPR047817">
    <property type="entry name" value="ABC2_TM_bact-type"/>
</dbReference>
<evidence type="ECO:0000256" key="5">
    <source>
        <dbReference type="ARBA" id="ARBA00023251"/>
    </source>
</evidence>
<keyword evidence="2 6" id="KW-0812">Transmembrane</keyword>
<feature type="transmembrane region" description="Helical" evidence="6">
    <location>
        <begin position="115"/>
        <end position="139"/>
    </location>
</feature>
<sequence>MTATVPGTFTPRPGGAPLVRMVLAQGLLEAKLLLRNGEQLLLALVIPLLLLVAGVLAPGIDLGDARKIDVLAPGVMALAVMSTSFTGLAIATAFERRYGVIKRLGVSPLPRVGLLAGKTIAVLLVECLQLLVLTLAAFALGWHPQGGPGAIGGAIVLVLAGTAAFSSLGLLMAGLLRAEATLAAANLCYLLLLLAGATVVPIAEYPTALQAVVSWVPSGALAEGLRGLFTGAATAATVAGSAGVLLLWALASGIATARTFKWE</sequence>
<feature type="domain" description="ABC transmembrane type-2" evidence="7">
    <location>
        <begin position="38"/>
        <end position="263"/>
    </location>
</feature>
<keyword evidence="4 6" id="KW-0472">Membrane</keyword>
<protein>
    <submittedName>
        <fullName evidence="8">ABC transporter permease</fullName>
    </submittedName>
</protein>
<keyword evidence="9" id="KW-1185">Reference proteome</keyword>
<dbReference type="PANTHER" id="PTHR43229:SF2">
    <property type="entry name" value="NODULATION PROTEIN J"/>
    <property type="match status" value="1"/>
</dbReference>
<evidence type="ECO:0000259" key="7">
    <source>
        <dbReference type="PROSITE" id="PS51012"/>
    </source>
</evidence>
<evidence type="ECO:0000256" key="4">
    <source>
        <dbReference type="ARBA" id="ARBA00023136"/>
    </source>
</evidence>
<dbReference type="PROSITE" id="PS51012">
    <property type="entry name" value="ABC_TM2"/>
    <property type="match status" value="1"/>
</dbReference>
<keyword evidence="5" id="KW-0046">Antibiotic resistance</keyword>
<feature type="transmembrane region" description="Helical" evidence="6">
    <location>
        <begin position="40"/>
        <end position="60"/>
    </location>
</feature>
<dbReference type="RefSeq" id="WP_205119075.1">
    <property type="nucleotide sequence ID" value="NZ_JAFBCM010000001.1"/>
</dbReference>
<organism evidence="8 9">
    <name type="scientific">Tenggerimyces flavus</name>
    <dbReference type="NCBI Taxonomy" id="1708749"/>
    <lineage>
        <taxon>Bacteria</taxon>
        <taxon>Bacillati</taxon>
        <taxon>Actinomycetota</taxon>
        <taxon>Actinomycetes</taxon>
        <taxon>Propionibacteriales</taxon>
        <taxon>Nocardioidaceae</taxon>
        <taxon>Tenggerimyces</taxon>
    </lineage>
</organism>
<proteinExistence type="predicted"/>
<dbReference type="InterPro" id="IPR000412">
    <property type="entry name" value="ABC_2_transport"/>
</dbReference>
<dbReference type="PANTHER" id="PTHR43229">
    <property type="entry name" value="NODULATION PROTEIN J"/>
    <property type="match status" value="1"/>
</dbReference>
<evidence type="ECO:0000256" key="6">
    <source>
        <dbReference type="SAM" id="Phobius"/>
    </source>
</evidence>
<comment type="subcellular location">
    <subcellularLocation>
        <location evidence="1">Membrane</location>
        <topology evidence="1">Multi-pass membrane protein</topology>
    </subcellularLocation>
</comment>
<dbReference type="InterPro" id="IPR013525">
    <property type="entry name" value="ABC2_TM"/>
</dbReference>
<accession>A0ABV7YIP8</accession>
<comment type="caution">
    <text evidence="8">The sequence shown here is derived from an EMBL/GenBank/DDBJ whole genome shotgun (WGS) entry which is preliminary data.</text>
</comment>